<gene>
    <name evidence="1" type="ORF">NDI37_02725</name>
</gene>
<organism evidence="1 2">
    <name type="scientific">Funiculus sociatus GB2-A5</name>
    <dbReference type="NCBI Taxonomy" id="2933946"/>
    <lineage>
        <taxon>Bacteria</taxon>
        <taxon>Bacillati</taxon>
        <taxon>Cyanobacteriota</taxon>
        <taxon>Cyanophyceae</taxon>
        <taxon>Coleofasciculales</taxon>
        <taxon>Coleofasciculaceae</taxon>
        <taxon>Funiculus</taxon>
    </lineage>
</organism>
<dbReference type="RefSeq" id="WP_199294960.1">
    <property type="nucleotide sequence ID" value="NZ_JAMPKK010000003.1"/>
</dbReference>
<accession>A0ABV0JK60</accession>
<dbReference type="EMBL" id="JAMPKK010000003">
    <property type="protein sequence ID" value="MEP0863379.1"/>
    <property type="molecule type" value="Genomic_DNA"/>
</dbReference>
<dbReference type="Proteomes" id="UP001442494">
    <property type="component" value="Unassembled WGS sequence"/>
</dbReference>
<evidence type="ECO:0000313" key="1">
    <source>
        <dbReference type="EMBL" id="MEP0863379.1"/>
    </source>
</evidence>
<protein>
    <submittedName>
        <fullName evidence="1">Uncharacterized protein</fullName>
    </submittedName>
</protein>
<proteinExistence type="predicted"/>
<name>A0ABV0JK60_9CYAN</name>
<keyword evidence="2" id="KW-1185">Reference proteome</keyword>
<evidence type="ECO:0000313" key="2">
    <source>
        <dbReference type="Proteomes" id="UP001442494"/>
    </source>
</evidence>
<sequence length="155" mass="16623">MPLKRQGDDMMKTLSQLMVVPATLALILAGAGVARSDAPVIEITPKLQRDPLQMSGTSGGQKNSNCGYISQTPNQVVRVTADKIDYLRLGVQSTTGEPTLLIDGPGGRFCVLADKASGDNPEISGVWLRGNYSVYVGDRTGGKHPYTLYITQQNK</sequence>
<comment type="caution">
    <text evidence="1">The sequence shown here is derived from an EMBL/GenBank/DDBJ whole genome shotgun (WGS) entry which is preliminary data.</text>
</comment>
<reference evidence="1 2" key="1">
    <citation type="submission" date="2022-04" db="EMBL/GenBank/DDBJ databases">
        <title>Positive selection, recombination, and allopatry shape intraspecific diversity of widespread and dominant cyanobacteria.</title>
        <authorList>
            <person name="Wei J."/>
            <person name="Shu W."/>
            <person name="Hu C."/>
        </authorList>
    </citation>
    <scope>NUCLEOTIDE SEQUENCE [LARGE SCALE GENOMIC DNA]</scope>
    <source>
        <strain evidence="1 2">GB2-A5</strain>
    </source>
</reference>